<dbReference type="Pfam" id="PF10190">
    <property type="entry name" value="Tmemb_170"/>
    <property type="match status" value="1"/>
</dbReference>
<dbReference type="PANTHER" id="PTHR22779:SF6">
    <property type="entry name" value="SD17342P"/>
    <property type="match status" value="1"/>
</dbReference>
<sequence>MSQRAPDYPPPNYITPPFPSLSLQPRDLTGDHRWSLYYLSDIWRFTVLWTIIFYAAVHLAAAAIAIAMQGGKKRSRVHLWVAPIIYVSVAMVQGLIAGSIVGVILAAVYNAGFFSMSTWLPALWGLINVLVLIISSFSIQGAL</sequence>
<feature type="transmembrane region" description="Helical" evidence="6">
    <location>
        <begin position="121"/>
        <end position="139"/>
    </location>
</feature>
<keyword evidence="8" id="KW-1185">Reference proteome</keyword>
<dbReference type="PANTHER" id="PTHR22779">
    <property type="entry name" value="SD17342P"/>
    <property type="match status" value="1"/>
</dbReference>
<protein>
    <recommendedName>
        <fullName evidence="9">Integral membrane protein</fullName>
    </recommendedName>
</protein>
<organism evidence="7 8">
    <name type="scientific">Sodiomyces alkalinus (strain CBS 110278 / VKM F-3762 / F11)</name>
    <name type="common">Alkaliphilic filamentous fungus</name>
    <dbReference type="NCBI Taxonomy" id="1314773"/>
    <lineage>
        <taxon>Eukaryota</taxon>
        <taxon>Fungi</taxon>
        <taxon>Dikarya</taxon>
        <taxon>Ascomycota</taxon>
        <taxon>Pezizomycotina</taxon>
        <taxon>Sordariomycetes</taxon>
        <taxon>Hypocreomycetidae</taxon>
        <taxon>Glomerellales</taxon>
        <taxon>Plectosphaerellaceae</taxon>
        <taxon>Sodiomyces</taxon>
    </lineage>
</organism>
<feature type="transmembrane region" description="Helical" evidence="6">
    <location>
        <begin position="79"/>
        <end position="109"/>
    </location>
</feature>
<accession>A0A3N2PVN8</accession>
<dbReference type="GeneID" id="39578330"/>
<gene>
    <name evidence="7" type="ORF">SODALDRAFT_324030</name>
</gene>
<evidence type="ECO:0000256" key="1">
    <source>
        <dbReference type="ARBA" id="ARBA00004141"/>
    </source>
</evidence>
<dbReference type="STRING" id="1314773.A0A3N2PVN8"/>
<evidence type="ECO:0000256" key="3">
    <source>
        <dbReference type="ARBA" id="ARBA00022692"/>
    </source>
</evidence>
<keyword evidence="3 6" id="KW-0812">Transmembrane</keyword>
<dbReference type="Proteomes" id="UP000272025">
    <property type="component" value="Unassembled WGS sequence"/>
</dbReference>
<name>A0A3N2PVN8_SODAK</name>
<keyword evidence="4 6" id="KW-1133">Transmembrane helix</keyword>
<dbReference type="GO" id="GO:0016020">
    <property type="term" value="C:membrane"/>
    <property type="evidence" value="ECO:0007669"/>
    <property type="project" value="UniProtKB-SubCell"/>
</dbReference>
<proteinExistence type="inferred from homology"/>
<dbReference type="InterPro" id="IPR019334">
    <property type="entry name" value="TMEM170A/B/YPR153W-like"/>
</dbReference>
<evidence type="ECO:0000256" key="5">
    <source>
        <dbReference type="ARBA" id="ARBA00023136"/>
    </source>
</evidence>
<keyword evidence="5 6" id="KW-0472">Membrane</keyword>
<dbReference type="AlphaFoldDB" id="A0A3N2PVN8"/>
<reference evidence="7 8" key="1">
    <citation type="journal article" date="2018" name="Mol. Ecol.">
        <title>The obligate alkalophilic soda-lake fungus Sodiomyces alkalinus has shifted to a protein diet.</title>
        <authorList>
            <person name="Grum-Grzhimaylo A.A."/>
            <person name="Falkoski D.L."/>
            <person name="van den Heuvel J."/>
            <person name="Valero-Jimenez C.A."/>
            <person name="Min B."/>
            <person name="Choi I.G."/>
            <person name="Lipzen A."/>
            <person name="Daum C.G."/>
            <person name="Aanen D.K."/>
            <person name="Tsang A."/>
            <person name="Henrissat B."/>
            <person name="Bilanenko E.N."/>
            <person name="de Vries R.P."/>
            <person name="van Kan J.A.L."/>
            <person name="Grigoriev I.V."/>
            <person name="Debets A.J.M."/>
        </authorList>
    </citation>
    <scope>NUCLEOTIDE SEQUENCE [LARGE SCALE GENOMIC DNA]</scope>
    <source>
        <strain evidence="7 8">F11</strain>
    </source>
</reference>
<evidence type="ECO:0000256" key="6">
    <source>
        <dbReference type="SAM" id="Phobius"/>
    </source>
</evidence>
<evidence type="ECO:0000256" key="4">
    <source>
        <dbReference type="ARBA" id="ARBA00022989"/>
    </source>
</evidence>
<evidence type="ECO:0000313" key="7">
    <source>
        <dbReference type="EMBL" id="ROT38570.1"/>
    </source>
</evidence>
<evidence type="ECO:0000313" key="8">
    <source>
        <dbReference type="Proteomes" id="UP000272025"/>
    </source>
</evidence>
<comment type="similarity">
    <text evidence="2">Belongs to the TMEM170 family.</text>
</comment>
<dbReference type="RefSeq" id="XP_028466376.1">
    <property type="nucleotide sequence ID" value="XM_028609852.1"/>
</dbReference>
<evidence type="ECO:0000256" key="2">
    <source>
        <dbReference type="ARBA" id="ARBA00006325"/>
    </source>
</evidence>
<feature type="transmembrane region" description="Helical" evidence="6">
    <location>
        <begin position="42"/>
        <end position="67"/>
    </location>
</feature>
<dbReference type="EMBL" id="ML119055">
    <property type="protein sequence ID" value="ROT38570.1"/>
    <property type="molecule type" value="Genomic_DNA"/>
</dbReference>
<dbReference type="OrthoDB" id="4821310at2759"/>
<comment type="subcellular location">
    <subcellularLocation>
        <location evidence="1">Membrane</location>
        <topology evidence="1">Multi-pass membrane protein</topology>
    </subcellularLocation>
</comment>
<evidence type="ECO:0008006" key="9">
    <source>
        <dbReference type="Google" id="ProtNLM"/>
    </source>
</evidence>